<protein>
    <recommendedName>
        <fullName evidence="4">RraA-like protein</fullName>
    </recommendedName>
</protein>
<dbReference type="InterPro" id="IPR036704">
    <property type="entry name" value="RraA/RraA-like_sf"/>
</dbReference>
<keyword evidence="1" id="KW-0460">Magnesium</keyword>
<dbReference type="Proteomes" id="UP000559027">
    <property type="component" value="Unassembled WGS sequence"/>
</dbReference>
<dbReference type="SUPFAM" id="SSF89562">
    <property type="entry name" value="RraA-like"/>
    <property type="match status" value="1"/>
</dbReference>
<reference evidence="2 3" key="1">
    <citation type="journal article" date="2020" name="ISME J.">
        <title>Uncovering the hidden diversity of litter-decomposition mechanisms in mushroom-forming fungi.</title>
        <authorList>
            <person name="Floudas D."/>
            <person name="Bentzer J."/>
            <person name="Ahren D."/>
            <person name="Johansson T."/>
            <person name="Persson P."/>
            <person name="Tunlid A."/>
        </authorList>
    </citation>
    <scope>NUCLEOTIDE SEQUENCE [LARGE SCALE GENOMIC DNA]</scope>
    <source>
        <strain evidence="2 3">CBS 146.42</strain>
    </source>
</reference>
<comment type="caution">
    <text evidence="2">The sequence shown here is derived from an EMBL/GenBank/DDBJ whole genome shotgun (WGS) entry which is preliminary data.</text>
</comment>
<evidence type="ECO:0000313" key="2">
    <source>
        <dbReference type="EMBL" id="KAF5351765.1"/>
    </source>
</evidence>
<proteinExistence type="predicted"/>
<dbReference type="PANTHER" id="PTHR33254">
    <property type="entry name" value="4-HYDROXY-4-METHYL-2-OXOGLUTARATE ALDOLASE 3-RELATED"/>
    <property type="match status" value="1"/>
</dbReference>
<dbReference type="InterPro" id="IPR005493">
    <property type="entry name" value="RraA/RraA-like"/>
</dbReference>
<dbReference type="GO" id="GO:0046872">
    <property type="term" value="F:metal ion binding"/>
    <property type="evidence" value="ECO:0007669"/>
    <property type="project" value="UniProtKB-KW"/>
</dbReference>
<name>A0A8H5D1H0_9AGAR</name>
<comment type="cofactor">
    <cofactor evidence="1">
        <name>Mg(2+)</name>
        <dbReference type="ChEBI" id="CHEBI:18420"/>
    </cofactor>
</comment>
<dbReference type="EMBL" id="JAACJO010000012">
    <property type="protein sequence ID" value="KAF5351765.1"/>
    <property type="molecule type" value="Genomic_DNA"/>
</dbReference>
<dbReference type="Pfam" id="PF03737">
    <property type="entry name" value="RraA-like"/>
    <property type="match status" value="1"/>
</dbReference>
<dbReference type="Gene3D" id="3.50.30.40">
    <property type="entry name" value="Ribonuclease E inhibitor RraA/RraA-like"/>
    <property type="match status" value="1"/>
</dbReference>
<keyword evidence="3" id="KW-1185">Reference proteome</keyword>
<evidence type="ECO:0008006" key="4">
    <source>
        <dbReference type="Google" id="ProtNLM"/>
    </source>
</evidence>
<feature type="binding site" evidence="1">
    <location>
        <position position="137"/>
    </location>
    <ligand>
        <name>Mg(2+)</name>
        <dbReference type="ChEBI" id="CHEBI:18420"/>
    </ligand>
</feature>
<sequence>MQHTLSRLQSIVSTMSTSAVRTTSRLIDFSTCEISDALIKLKHPHGGYIPDINMHSPSTSGSSLRICGPAYTVQLVSGSDTTSPKLSAHFVDTTPEGSIIVIKAPPEVKNAVWGGLMTAGAIARSAKGVVISGRCRDLAEHRAQNFPVFARGHSTLGQSPFTRPSEINIPLTIKPVPSAEPNDGDEFPTMTVQPGDWVVGDEDGVVCVPRELEDRVLELAAKGREVDALCMVDIQAGKGVQASFKLHRGK</sequence>
<keyword evidence="1" id="KW-0479">Metal-binding</keyword>
<accession>A0A8H5D1H0</accession>
<dbReference type="CDD" id="cd16841">
    <property type="entry name" value="RraA_family"/>
    <property type="match status" value="1"/>
</dbReference>
<feature type="binding site" evidence="1">
    <location>
        <position position="136"/>
    </location>
    <ligand>
        <name>substrate</name>
    </ligand>
</feature>
<feature type="binding site" evidence="1">
    <location>
        <begin position="114"/>
        <end position="117"/>
    </location>
    <ligand>
        <name>substrate</name>
    </ligand>
</feature>
<evidence type="ECO:0000256" key="1">
    <source>
        <dbReference type="PIRSR" id="PIRSR605493-1"/>
    </source>
</evidence>
<dbReference type="GO" id="GO:0047443">
    <property type="term" value="F:4-hydroxy-4-methyl-2-oxoglutarate aldolase activity"/>
    <property type="evidence" value="ECO:0007669"/>
    <property type="project" value="TreeGrafter"/>
</dbReference>
<gene>
    <name evidence="2" type="ORF">D9756_007613</name>
</gene>
<organism evidence="2 3">
    <name type="scientific">Leucocoprinus leucothites</name>
    <dbReference type="NCBI Taxonomy" id="201217"/>
    <lineage>
        <taxon>Eukaryota</taxon>
        <taxon>Fungi</taxon>
        <taxon>Dikarya</taxon>
        <taxon>Basidiomycota</taxon>
        <taxon>Agaricomycotina</taxon>
        <taxon>Agaricomycetes</taxon>
        <taxon>Agaricomycetidae</taxon>
        <taxon>Agaricales</taxon>
        <taxon>Agaricineae</taxon>
        <taxon>Agaricaceae</taxon>
        <taxon>Leucocoprinus</taxon>
    </lineage>
</organism>
<dbReference type="AlphaFoldDB" id="A0A8H5D1H0"/>
<dbReference type="GO" id="GO:0008948">
    <property type="term" value="F:oxaloacetate decarboxylase activity"/>
    <property type="evidence" value="ECO:0007669"/>
    <property type="project" value="TreeGrafter"/>
</dbReference>
<dbReference type="PANTHER" id="PTHR33254:SF4">
    <property type="entry name" value="4-HYDROXY-4-METHYL-2-OXOGLUTARATE ALDOLASE 3-RELATED"/>
    <property type="match status" value="1"/>
</dbReference>
<evidence type="ECO:0000313" key="3">
    <source>
        <dbReference type="Proteomes" id="UP000559027"/>
    </source>
</evidence>